<dbReference type="AlphaFoldDB" id="A0A0F8Z139"/>
<dbReference type="EMBL" id="LAZR01053861">
    <property type="protein sequence ID" value="KKK79805.1"/>
    <property type="molecule type" value="Genomic_DNA"/>
</dbReference>
<dbReference type="InterPro" id="IPR006158">
    <property type="entry name" value="Cobalamin-bd"/>
</dbReference>
<dbReference type="SFLD" id="SFLDS00029">
    <property type="entry name" value="Radical_SAM"/>
    <property type="match status" value="1"/>
</dbReference>
<dbReference type="GO" id="GO:0003824">
    <property type="term" value="F:catalytic activity"/>
    <property type="evidence" value="ECO:0007669"/>
    <property type="project" value="InterPro"/>
</dbReference>
<dbReference type="PANTHER" id="PTHR43409:SF3">
    <property type="entry name" value="HYPOTHETICAL METHYLTRANSFERASE"/>
    <property type="match status" value="1"/>
</dbReference>
<evidence type="ECO:0000256" key="5">
    <source>
        <dbReference type="ARBA" id="ARBA00023014"/>
    </source>
</evidence>
<dbReference type="InterPro" id="IPR051198">
    <property type="entry name" value="BchE-like"/>
</dbReference>
<dbReference type="SFLD" id="SFLDG01123">
    <property type="entry name" value="methyltransferase_(Class_B)"/>
    <property type="match status" value="1"/>
</dbReference>
<accession>A0A0F8Z139</accession>
<gene>
    <name evidence="7" type="ORF">LCGC14_2829810</name>
</gene>
<comment type="cofactor">
    <cofactor evidence="1">
        <name>[4Fe-4S] cluster</name>
        <dbReference type="ChEBI" id="CHEBI:49883"/>
    </cofactor>
</comment>
<protein>
    <recommendedName>
        <fullName evidence="6">Radical SAM core domain-containing protein</fullName>
    </recommendedName>
</protein>
<dbReference type="InterPro" id="IPR007197">
    <property type="entry name" value="rSAM"/>
</dbReference>
<dbReference type="CDD" id="cd01335">
    <property type="entry name" value="Radical_SAM"/>
    <property type="match status" value="1"/>
</dbReference>
<dbReference type="InterPro" id="IPR058240">
    <property type="entry name" value="rSAM_sf"/>
</dbReference>
<keyword evidence="2" id="KW-0949">S-adenosyl-L-methionine</keyword>
<dbReference type="SUPFAM" id="SSF102114">
    <property type="entry name" value="Radical SAM enzymes"/>
    <property type="match status" value="1"/>
</dbReference>
<evidence type="ECO:0000259" key="6">
    <source>
        <dbReference type="PROSITE" id="PS51918"/>
    </source>
</evidence>
<evidence type="ECO:0000313" key="7">
    <source>
        <dbReference type="EMBL" id="KKK79805.1"/>
    </source>
</evidence>
<proteinExistence type="predicted"/>
<dbReference type="InterPro" id="IPR034466">
    <property type="entry name" value="Methyltransferase_Class_B"/>
</dbReference>
<dbReference type="Pfam" id="PF02310">
    <property type="entry name" value="B12-binding"/>
    <property type="match status" value="1"/>
</dbReference>
<dbReference type="SFLD" id="SFLDG01082">
    <property type="entry name" value="B12-binding_domain_containing"/>
    <property type="match status" value="1"/>
</dbReference>
<reference evidence="7" key="1">
    <citation type="journal article" date="2015" name="Nature">
        <title>Complex archaea that bridge the gap between prokaryotes and eukaryotes.</title>
        <authorList>
            <person name="Spang A."/>
            <person name="Saw J.H."/>
            <person name="Jorgensen S.L."/>
            <person name="Zaremba-Niedzwiedzka K."/>
            <person name="Martijn J."/>
            <person name="Lind A.E."/>
            <person name="van Eijk R."/>
            <person name="Schleper C."/>
            <person name="Guy L."/>
            <person name="Ettema T.J."/>
        </authorList>
    </citation>
    <scope>NUCLEOTIDE SEQUENCE</scope>
</reference>
<dbReference type="PROSITE" id="PS51918">
    <property type="entry name" value="RADICAL_SAM"/>
    <property type="match status" value="1"/>
</dbReference>
<evidence type="ECO:0000256" key="4">
    <source>
        <dbReference type="ARBA" id="ARBA00023004"/>
    </source>
</evidence>
<feature type="domain" description="Radical SAM core" evidence="6">
    <location>
        <begin position="179"/>
        <end position="312"/>
    </location>
</feature>
<evidence type="ECO:0000256" key="2">
    <source>
        <dbReference type="ARBA" id="ARBA00022691"/>
    </source>
</evidence>
<keyword evidence="5" id="KW-0411">Iron-sulfur</keyword>
<evidence type="ECO:0000256" key="3">
    <source>
        <dbReference type="ARBA" id="ARBA00022723"/>
    </source>
</evidence>
<dbReference type="PANTHER" id="PTHR43409">
    <property type="entry name" value="ANAEROBIC MAGNESIUM-PROTOPORPHYRIN IX MONOMETHYL ESTER CYCLASE-RELATED"/>
    <property type="match status" value="1"/>
</dbReference>
<evidence type="ECO:0000256" key="1">
    <source>
        <dbReference type="ARBA" id="ARBA00001966"/>
    </source>
</evidence>
<comment type="caution">
    <text evidence="7">The sequence shown here is derived from an EMBL/GenBank/DDBJ whole genome shotgun (WGS) entry which is preliminary data.</text>
</comment>
<keyword evidence="4" id="KW-0408">Iron</keyword>
<organism evidence="7">
    <name type="scientific">marine sediment metagenome</name>
    <dbReference type="NCBI Taxonomy" id="412755"/>
    <lineage>
        <taxon>unclassified sequences</taxon>
        <taxon>metagenomes</taxon>
        <taxon>ecological metagenomes</taxon>
    </lineage>
</organism>
<dbReference type="InterPro" id="IPR023404">
    <property type="entry name" value="rSAM_horseshoe"/>
</dbReference>
<dbReference type="GO" id="GO:0051539">
    <property type="term" value="F:4 iron, 4 sulfur cluster binding"/>
    <property type="evidence" value="ECO:0007669"/>
    <property type="project" value="UniProtKB-KW"/>
</dbReference>
<name>A0A0F8Z139_9ZZZZ</name>
<keyword evidence="3" id="KW-0479">Metal-binding</keyword>
<dbReference type="Pfam" id="PF04055">
    <property type="entry name" value="Radical_SAM"/>
    <property type="match status" value="1"/>
</dbReference>
<sequence>MSTIRVLPVFPEFPETFWSYRTSLRYVGKKAIMTPTGLLTVMAMLPEGFEAQGLVDINVKPLTKEHLENTDIVFTSAMIVQGDSHREIVERAHSLGKKVVAGGPFPTTHPEKTGADYVVAGEAEVTLRPFLEDLLKGAEKGVWTEENVSERTRGLVELTTGGKVLITKTPLPRWDLTDLGDYWAAAVQFSRGCPFNCDFCDITKLYGKESRTKTPHQMTKELNALYKNGYRGEVFIVDDNFIGNRKNVKELLPEIIKWQQEKDYPFSFITEASMNLAWDNNIDILEGMREAGFNHVFLGIESVDNEVLEKIP</sequence>
<dbReference type="GO" id="GO:0005829">
    <property type="term" value="C:cytosol"/>
    <property type="evidence" value="ECO:0007669"/>
    <property type="project" value="TreeGrafter"/>
</dbReference>
<dbReference type="GO" id="GO:0046872">
    <property type="term" value="F:metal ion binding"/>
    <property type="evidence" value="ECO:0007669"/>
    <property type="project" value="UniProtKB-KW"/>
</dbReference>
<dbReference type="GO" id="GO:0031419">
    <property type="term" value="F:cobalamin binding"/>
    <property type="evidence" value="ECO:0007669"/>
    <property type="project" value="InterPro"/>
</dbReference>
<dbReference type="Gene3D" id="3.80.30.20">
    <property type="entry name" value="tm_1862 like domain"/>
    <property type="match status" value="1"/>
</dbReference>
<dbReference type="Gene3D" id="3.40.50.280">
    <property type="entry name" value="Cobalamin-binding domain"/>
    <property type="match status" value="1"/>
</dbReference>